<dbReference type="Pfam" id="PF17865">
    <property type="entry name" value="AAA_lid_5"/>
    <property type="match status" value="1"/>
</dbReference>
<dbReference type="FunFam" id="3.40.50.300:FF:000712">
    <property type="entry name" value="Midasin"/>
    <property type="match status" value="1"/>
</dbReference>
<keyword evidence="9" id="KW-0539">Nucleus</keyword>
<feature type="domain" description="AAA+ ATPase" evidence="11">
    <location>
        <begin position="292"/>
        <end position="440"/>
    </location>
</feature>
<evidence type="ECO:0000256" key="1">
    <source>
        <dbReference type="ARBA" id="ARBA00004604"/>
    </source>
</evidence>
<dbReference type="GO" id="GO:0016887">
    <property type="term" value="F:ATP hydrolysis activity"/>
    <property type="evidence" value="ECO:0007669"/>
    <property type="project" value="InterPro"/>
</dbReference>
<dbReference type="GO" id="GO:0000055">
    <property type="term" value="P:ribosomal large subunit export from nucleus"/>
    <property type="evidence" value="ECO:0007669"/>
    <property type="project" value="TreeGrafter"/>
</dbReference>
<dbReference type="GO" id="GO:0005654">
    <property type="term" value="C:nucleoplasm"/>
    <property type="evidence" value="ECO:0007669"/>
    <property type="project" value="UniProtKB-SubCell"/>
</dbReference>
<dbReference type="PROSITE" id="PS00675">
    <property type="entry name" value="SIGMA54_INTERACT_1"/>
    <property type="match status" value="1"/>
</dbReference>
<dbReference type="SUPFAM" id="SSF52540">
    <property type="entry name" value="P-loop containing nucleoside triphosphate hydrolases"/>
    <property type="match status" value="6"/>
</dbReference>
<evidence type="ECO:0000256" key="10">
    <source>
        <dbReference type="ARBA" id="ARBA00077000"/>
    </source>
</evidence>
<protein>
    <recommendedName>
        <fullName evidence="4">Midasin</fullName>
    </recommendedName>
    <alternativeName>
        <fullName evidence="10">MIDAS-containing protein</fullName>
    </alternativeName>
</protein>
<comment type="subcellular location">
    <subcellularLocation>
        <location evidence="1">Nucleus</location>
        <location evidence="1">Nucleolus</location>
    </subcellularLocation>
    <subcellularLocation>
        <location evidence="2">Nucleus</location>
        <location evidence="2">Nucleoplasm</location>
    </subcellularLocation>
</comment>
<evidence type="ECO:0000256" key="9">
    <source>
        <dbReference type="ARBA" id="ARBA00023242"/>
    </source>
</evidence>
<feature type="domain" description="AAA+ ATPase" evidence="11">
    <location>
        <begin position="1061"/>
        <end position="1206"/>
    </location>
</feature>
<dbReference type="Proteomes" id="UP000189580">
    <property type="component" value="Chromosome b"/>
</dbReference>
<feature type="domain" description="AAA+ ATPase" evidence="11">
    <location>
        <begin position="1347"/>
        <end position="1556"/>
    </location>
</feature>
<dbReference type="GO" id="GO:0005730">
    <property type="term" value="C:nucleolus"/>
    <property type="evidence" value="ECO:0007669"/>
    <property type="project" value="UniProtKB-SubCell"/>
</dbReference>
<dbReference type="GeneID" id="30034425"/>
<dbReference type="RefSeq" id="XP_018737370.1">
    <property type="nucleotide sequence ID" value="XM_018879455.1"/>
</dbReference>
<accession>A0A167F6U5</accession>
<gene>
    <name evidence="12" type="primary">MDN1</name>
    <name evidence="12" type="ORF">AWJ20_2506</name>
</gene>
<keyword evidence="13" id="KW-1185">Reference proteome</keyword>
<dbReference type="PANTHER" id="PTHR48103">
    <property type="entry name" value="MIDASIN-RELATED"/>
    <property type="match status" value="1"/>
</dbReference>
<evidence type="ECO:0000313" key="12">
    <source>
        <dbReference type="EMBL" id="ANB14893.1"/>
    </source>
</evidence>
<evidence type="ECO:0000256" key="4">
    <source>
        <dbReference type="ARBA" id="ARBA00017143"/>
    </source>
</evidence>
<organism evidence="12 13">
    <name type="scientific">Sugiyamaella lignohabitans</name>
    <dbReference type="NCBI Taxonomy" id="796027"/>
    <lineage>
        <taxon>Eukaryota</taxon>
        <taxon>Fungi</taxon>
        <taxon>Dikarya</taxon>
        <taxon>Ascomycota</taxon>
        <taxon>Saccharomycotina</taxon>
        <taxon>Dipodascomycetes</taxon>
        <taxon>Dipodascales</taxon>
        <taxon>Trichomonascaceae</taxon>
        <taxon>Sugiyamaella</taxon>
    </lineage>
</organism>
<reference evidence="12 13" key="1">
    <citation type="submission" date="2016-02" db="EMBL/GenBank/DDBJ databases">
        <title>Complete genome sequence and transcriptome regulation of the pentose utilising yeast Sugiyamaella lignohabitans.</title>
        <authorList>
            <person name="Bellasio M."/>
            <person name="Peymann A."/>
            <person name="Valli M."/>
            <person name="Sipitzky M."/>
            <person name="Graf A."/>
            <person name="Sauer M."/>
            <person name="Marx H."/>
            <person name="Mattanovich D."/>
        </authorList>
    </citation>
    <scope>NUCLEOTIDE SEQUENCE [LARGE SCALE GENOMIC DNA]</scope>
    <source>
        <strain evidence="12 13">CBS 10342</strain>
    </source>
</reference>
<keyword evidence="6" id="KW-0547">Nucleotide-binding</keyword>
<dbReference type="FunFam" id="3.40.50.300:FF:001368">
    <property type="entry name" value="Midasin"/>
    <property type="match status" value="1"/>
</dbReference>
<dbReference type="InterPro" id="IPR048617">
    <property type="entry name" value="MDN1_AAA_lid_4"/>
</dbReference>
<evidence type="ECO:0000313" key="13">
    <source>
        <dbReference type="Proteomes" id="UP000189580"/>
    </source>
</evidence>
<feature type="domain" description="AAA+ ATPase" evidence="11">
    <location>
        <begin position="629"/>
        <end position="888"/>
    </location>
</feature>
<dbReference type="InterPro" id="IPR040848">
    <property type="entry name" value="AAA_lid_7"/>
</dbReference>
<feature type="domain" description="AAA+ ATPase" evidence="11">
    <location>
        <begin position="1728"/>
        <end position="1879"/>
    </location>
</feature>
<dbReference type="InterPro" id="IPR003593">
    <property type="entry name" value="AAA+_ATPase"/>
</dbReference>
<dbReference type="SMART" id="SM00382">
    <property type="entry name" value="AAA"/>
    <property type="match status" value="6"/>
</dbReference>
<proteinExistence type="inferred from homology"/>
<dbReference type="FunFam" id="3.40.50.300:FF:000582">
    <property type="entry name" value="Midasin"/>
    <property type="match status" value="1"/>
</dbReference>
<dbReference type="InterPro" id="IPR011704">
    <property type="entry name" value="ATPase_dyneun-rel_AAA"/>
</dbReference>
<keyword evidence="5" id="KW-0597">Phosphoprotein</keyword>
<evidence type="ECO:0000256" key="7">
    <source>
        <dbReference type="ARBA" id="ARBA00022840"/>
    </source>
</evidence>
<evidence type="ECO:0000256" key="6">
    <source>
        <dbReference type="ARBA" id="ARBA00022741"/>
    </source>
</evidence>
<dbReference type="FunFam" id="3.40.50.300:FF:001053">
    <property type="entry name" value="Midasin"/>
    <property type="match status" value="1"/>
</dbReference>
<dbReference type="CDD" id="cd00009">
    <property type="entry name" value="AAA"/>
    <property type="match status" value="2"/>
</dbReference>
<dbReference type="GO" id="GO:0005524">
    <property type="term" value="F:ATP binding"/>
    <property type="evidence" value="ECO:0007669"/>
    <property type="project" value="UniProtKB-KW"/>
</dbReference>
<dbReference type="EMBL" id="CP014503">
    <property type="protein sequence ID" value="ANB14893.1"/>
    <property type="molecule type" value="Genomic_DNA"/>
</dbReference>
<dbReference type="Pfam" id="PF17867">
    <property type="entry name" value="AAA_lid_7"/>
    <property type="match status" value="3"/>
</dbReference>
<evidence type="ECO:0000256" key="2">
    <source>
        <dbReference type="ARBA" id="ARBA00004642"/>
    </source>
</evidence>
<feature type="domain" description="AAA+ ATPase" evidence="11">
    <location>
        <begin position="2037"/>
        <end position="2282"/>
    </location>
</feature>
<dbReference type="Pfam" id="PF07728">
    <property type="entry name" value="AAA_5"/>
    <property type="match status" value="8"/>
</dbReference>
<dbReference type="PANTHER" id="PTHR48103:SF2">
    <property type="entry name" value="MIDASIN"/>
    <property type="match status" value="1"/>
</dbReference>
<keyword evidence="7" id="KW-0067">ATP-binding</keyword>
<dbReference type="InterPro" id="IPR027417">
    <property type="entry name" value="P-loop_NTPase"/>
</dbReference>
<dbReference type="OrthoDB" id="5186at2759"/>
<dbReference type="GO" id="GO:0000027">
    <property type="term" value="P:ribosomal large subunit assembly"/>
    <property type="evidence" value="ECO:0007669"/>
    <property type="project" value="TreeGrafter"/>
</dbReference>
<evidence type="ECO:0000259" key="11">
    <source>
        <dbReference type="SMART" id="SM00382"/>
    </source>
</evidence>
<name>A0A167F6U5_9ASCO</name>
<keyword evidence="8" id="KW-0143">Chaperone</keyword>
<evidence type="ECO:0000256" key="3">
    <source>
        <dbReference type="ARBA" id="ARBA00007188"/>
    </source>
</evidence>
<dbReference type="Gene3D" id="3.40.50.300">
    <property type="entry name" value="P-loop containing nucleotide triphosphate hydrolases"/>
    <property type="match status" value="6"/>
</dbReference>
<evidence type="ECO:0000256" key="5">
    <source>
        <dbReference type="ARBA" id="ARBA00022553"/>
    </source>
</evidence>
<dbReference type="InterPro" id="IPR025662">
    <property type="entry name" value="Sigma_54_int_dom_ATP-bd_1"/>
</dbReference>
<sequence>MEGPIKFDAVKVYGQLKAIVEASNSSLKELNEKFSAKSNDIDAQLNGLAELALSSQLTVPILTVAHDVFLEIAARWISMHSHLNQLSILSAFARTVSIYPSLTQLARHYCGVVTKQGIANLYTAFLEESCDTALLAVYRLLNHDRSFTRFLDTDVLYTILESSQANASTKYLTLRVLAIYINASESCRDEWLAQHIDISEPILGFIDSEKLDLVFLPLVEAKRISNAINAIQTSAETAVYDGPFKPSPLIANLGGTLVPNFQHSDAFYSTSDFVATPTIMTSLQKMASAVVSSEPILLTGPEGSGKTFLVDESAKHLSAYESIVRIHLGDQTDAKLLVGTYSTGEKPGSFEWRPGVLSVAVREGRWVLIEDIDKAPTEILSLLLPLLEKRQLLIPSRSEVVNAKQGFQLFATMKSVHSRSGAEVLPELIGKRFWTQVKVEAPSQEELVMIIKSRFPLLQKLAGTFVQVYVDLAHHFTAPRFLSLSKSAQRQISPRDLIKWARRVHHMLKQQGITTPDQALASSIYDNIFAEAFDCFAGFIPTYEGREYLAAIIGESLDISINRVNLFLSKHIPAMSETSTSFTIGRGQMIKSRALSKAKSRILSAQRSKFALTGHSLRLIEQVGVASSMSEPILLVGETGTGKTTVVQYLANVLNKNITIINVSQQTETGDLLGGYKPVDSKLIAMPIREKFDSLFENTFSAKKNERFLAILTKSFIKGHWGNTIKLWREAYRMAEEMLSKSDSDSNDTTTEKPKKKRKIDSATKALLLDQWKEFLNEVNSFEIQAKQIENSFFFSFVEGLLVQAVRRGDWVLLDEINLASSDTLESIADLLVENPSITLSEKGDAGSIKAHPDFRLFACMNPATDIGKRDLPVGLRSRFTELYVTSPDRDISDLLAIIDKYIGHLSMSDQWVGNDVAELYLEAKALSEQNKIVDGANQKPHFSIRTLSRTLVYSASISHIYGLRRALFEGFCMSFLTLLDKPSEDILLPAITKYTIGRLKNVKSVISQIPPAPQDGHSYVQFKHYWLRQGALPPKEQQNYIITPFVEKNLLSLTRATAGRLFPVLIQGPTSSGKTSMIHYLANKSGHKFVRINNHEHTDLQEYLGSYVSDERGQLKFQEGVLVEAVRNGYWIVLDELNLAPTDVLEALNRLLDDNRELLIPETQEIVKPHPDFMLFATQNPPGLYGGRKLLSRAFRNRFLELHFDDIPEDELEIILRDRCEIAPSYAKKIVDVYRQLSVERQSTRLFEQKNSFATLRDLFRWAQREAVGYEQLGLNGYILLGERVRKPEERLIVKKVIEKVMRIKLDIEKSYLELLPQRIVESNDKVVWTKGMKRLLVLVWEAIKNNEPILLVGETGCGKTTICQILAESLGKELHIVNAHQNTETGDIIGAQRPVRNRGDLQKELANELRHVLTAQGLAVESADLEELKQMYTSLDQPNVDSLTHTKIEGLVNRLQILFEWHDGTLIQALKQGDLFLLDEISLADDSVLERLNSVLEPEKTLLLSEKGSQDVQIVAQEGFQFLSTMNPGGDYGKKELSPALRNRFTEIWVPSMEDFEDVLQIAESKLKPEVKRFANCIIQFGQWFGQRYGNGDASSGIISLRDILAWINFINTLSERISPELSVFHGACMVFVDSVGTNNSAALTQSVDILEQHRIKCVQKLSSLLDTDFTIAYREIASIEVDVNELHVGPFILQRDSRSSKEASFNLKAPTTAMNALRVVRAMQARKPILLEGSPGVGKTSLITAIADVVGRPLTRINLSEQTDLIDLFGSDAPAEGSSAGEFVWKDAPFLRAMQRGEWVLLDEMNLASQSVLEGLNACLDHRGEAYIPELDKTFSCGKGFTVFAAQNPHYQGGGRKGLPKSFINRFSVVYVDTLTLPDLHQISSFIFPKLPTDTTEKLIKFVLELDHQISVKRSFGQLGSPFEFNLRDTMRWLGLVNSSAGISSRCDPVEFFNIIIGQRFRSKSDREAALALYEQFFGPCEQSDQYIQVAPKLLQSGHSLVIRDGDFESGFQNALLLQCNNDALESMITCVQNAWPLILVGPTNSGKTSLIRGLANLLGKNLKEFPMNGDIDSTDLLGGFDQVDVAHKASQLFAEVRDLCLETISFVLKHSATAEWKGLLFELSQLYESANTEEFVASDLYNVRNVLAKVPVYSDKFNAKVAKFIAIADTLIKQAGENQTAKFQWLDGTLVKAVEEGHWLILDNANLCNPSVLDRLNSLLEPNGCLIVNECSLENGEPRMIIPHKDFRLFLTVDPHYGELSRAMRNRGVEIFLESLDSRATSFDRKLLEINSHITDAASSTNLENALHDLKLSVSTEFSSQVSKHIGSSNSYLRTFSLLDDAIVGSEIDDPNMLVKAAVSFIPQSALSVLNRWRTLVYSSKLFSAAYQNLSNLLIENLAFLNDVGYVAALRSFYDSALTDAGETSLKIADELPLNPLVDTAVSRFGFGLEHAGNAHLILSSLHYLHIITQTIANVENKAKAARPSEMTYLEKSAALSLGRSFKQAPKVMVFPLIAGIANFASLCLKRFLAEGSVNKVGCLLDSIPVAIMSVNGTNMYQTTLIVIQDLIFVCFDIIDLTNHSEPYENKLHIYRDILDKWVTDNAKIPEFAPFVSDMIKVIESFGSELDLTTGISMELIWKAYKPDLPVTELAWDSYRRLIDLSNRFDAIASEIASRYF</sequence>
<dbReference type="InterPro" id="IPR041190">
    <property type="entry name" value="Midasin_AAA_lid_5"/>
</dbReference>
<evidence type="ECO:0000256" key="8">
    <source>
        <dbReference type="ARBA" id="ARBA00023186"/>
    </source>
</evidence>
<comment type="similarity">
    <text evidence="3">Belongs to the midasin family.</text>
</comment>
<dbReference type="GO" id="GO:0030687">
    <property type="term" value="C:preribosome, large subunit precursor"/>
    <property type="evidence" value="ECO:0007669"/>
    <property type="project" value="TreeGrafter"/>
</dbReference>
<dbReference type="Pfam" id="PF21108">
    <property type="entry name" value="MDN1_4th"/>
    <property type="match status" value="1"/>
</dbReference>
<dbReference type="KEGG" id="slb:AWJ20_2506"/>
<dbReference type="FunFam" id="3.40.50.300:FF:000142">
    <property type="entry name" value="Midasin"/>
    <property type="match status" value="1"/>
</dbReference>